<gene>
    <name evidence="1" type="ORF">E6D34_29575</name>
</gene>
<organism evidence="1 2">
    <name type="scientific">Escherichia coli</name>
    <dbReference type="NCBI Taxonomy" id="562"/>
    <lineage>
        <taxon>Bacteria</taxon>
        <taxon>Pseudomonadati</taxon>
        <taxon>Pseudomonadota</taxon>
        <taxon>Gammaproteobacteria</taxon>
        <taxon>Enterobacterales</taxon>
        <taxon>Enterobacteriaceae</taxon>
        <taxon>Escherichia</taxon>
    </lineage>
</organism>
<accession>A0A8S7JZ28</accession>
<dbReference type="AlphaFoldDB" id="A0A8S7JZ28"/>
<dbReference type="EMBL" id="AASEBA010000316">
    <property type="protein sequence ID" value="EFC9753227.1"/>
    <property type="molecule type" value="Genomic_DNA"/>
</dbReference>
<proteinExistence type="predicted"/>
<name>A0A8S7JZ28_ECOLX</name>
<sequence length="50" mass="5395">MSGRSSVKNSLAPSTRMIARGDQAANFCARARSRRRAIKAMGSPTRKICA</sequence>
<dbReference type="Proteomes" id="UP000532204">
    <property type="component" value="Unassembled WGS sequence"/>
</dbReference>
<evidence type="ECO:0000313" key="1">
    <source>
        <dbReference type="EMBL" id="EFC9753227.1"/>
    </source>
</evidence>
<reference evidence="1 2" key="1">
    <citation type="submission" date="2019-05" db="EMBL/GenBank/DDBJ databases">
        <authorList>
            <consortium name="NARMS: The National Antimicrobial Resistance Monitoring System"/>
        </authorList>
    </citation>
    <scope>NUCLEOTIDE SEQUENCE [LARGE SCALE GENOMIC DNA]</scope>
    <source>
        <strain evidence="1 2">CVM N18EC122</strain>
    </source>
</reference>
<protein>
    <submittedName>
        <fullName evidence="1">Co-chaperone GroES</fullName>
    </submittedName>
</protein>
<evidence type="ECO:0000313" key="2">
    <source>
        <dbReference type="Proteomes" id="UP000532204"/>
    </source>
</evidence>
<feature type="non-terminal residue" evidence="1">
    <location>
        <position position="50"/>
    </location>
</feature>
<comment type="caution">
    <text evidence="1">The sequence shown here is derived from an EMBL/GenBank/DDBJ whole genome shotgun (WGS) entry which is preliminary data.</text>
</comment>